<proteinExistence type="predicted"/>
<comment type="caution">
    <text evidence="1">The sequence shown here is derived from an EMBL/GenBank/DDBJ whole genome shotgun (WGS) entry which is preliminary data.</text>
</comment>
<reference evidence="1 2" key="1">
    <citation type="journal article" date="2015" name="Appl. Environ. Microbiol.">
        <title>Nanoarchaeota, Their Sulfolobales Host, and Nanoarchaeota Virus Distribution across Yellowstone National Park Hot Springs.</title>
        <authorList>
            <person name="Munson-McGee J.H."/>
            <person name="Field E.K."/>
            <person name="Bateson M."/>
            <person name="Rooney C."/>
            <person name="Stepanauskas R."/>
            <person name="Young M.J."/>
        </authorList>
    </citation>
    <scope>NUCLEOTIDE SEQUENCE [LARGE SCALE GENOMIC DNA]</scope>
    <source>
        <strain evidence="1">SCGC AC-742_N10</strain>
    </source>
</reference>
<accession>A0A2T9X1P8</accession>
<name>A0A2T9X1P8_9CREN</name>
<organism evidence="1 2">
    <name type="scientific">Acidianus hospitalis</name>
    <dbReference type="NCBI Taxonomy" id="563177"/>
    <lineage>
        <taxon>Archaea</taxon>
        <taxon>Thermoproteota</taxon>
        <taxon>Thermoprotei</taxon>
        <taxon>Sulfolobales</taxon>
        <taxon>Sulfolobaceae</taxon>
        <taxon>Acidianus</taxon>
    </lineage>
</organism>
<dbReference type="Proteomes" id="UP000245638">
    <property type="component" value="Unassembled WGS sequence"/>
</dbReference>
<evidence type="ECO:0000313" key="2">
    <source>
        <dbReference type="Proteomes" id="UP000245638"/>
    </source>
</evidence>
<sequence>MRAFKYNKTEEGLLIPDEKNGKIVVYVNNWLVKAFEGNKEITDLQFYVDNEERILINRIKEINPSVNILSALAYPNKERKIRLNQLLGKVFEDYVYSILSRKYSVERNKEIYSTIKGVSLHNKPDFIVENKIAIEAKVRESNLEQVTQYAKKFKYGAIVFPYSGKCRVPKNWICLFYLMKDYNRLYKWIDLHLLD</sequence>
<evidence type="ECO:0000313" key="1">
    <source>
        <dbReference type="EMBL" id="PVU74016.1"/>
    </source>
</evidence>
<gene>
    <name evidence="1" type="ORF">DDW13_09205</name>
</gene>
<dbReference type="EMBL" id="QEFD01000235">
    <property type="protein sequence ID" value="PVU74016.1"/>
    <property type="molecule type" value="Genomic_DNA"/>
</dbReference>
<dbReference type="AlphaFoldDB" id="A0A2T9X1P8"/>
<protein>
    <submittedName>
        <fullName evidence="1">Uncharacterized protein</fullName>
    </submittedName>
</protein>